<dbReference type="EMBL" id="CM042010">
    <property type="protein sequence ID" value="KAI3780218.1"/>
    <property type="molecule type" value="Genomic_DNA"/>
</dbReference>
<dbReference type="Proteomes" id="UP001055811">
    <property type="component" value="Linkage Group LG02"/>
</dbReference>
<reference evidence="2" key="1">
    <citation type="journal article" date="2022" name="Mol. Ecol. Resour.">
        <title>The genomes of chicory, endive, great burdock and yacon provide insights into Asteraceae palaeo-polyploidization history and plant inulin production.</title>
        <authorList>
            <person name="Fan W."/>
            <person name="Wang S."/>
            <person name="Wang H."/>
            <person name="Wang A."/>
            <person name="Jiang F."/>
            <person name="Liu H."/>
            <person name="Zhao H."/>
            <person name="Xu D."/>
            <person name="Zhang Y."/>
        </authorList>
    </citation>
    <scope>NUCLEOTIDE SEQUENCE [LARGE SCALE GENOMIC DNA]</scope>
    <source>
        <strain evidence="2">cv. Punajuju</strain>
    </source>
</reference>
<protein>
    <submittedName>
        <fullName evidence="1">Uncharacterized protein</fullName>
    </submittedName>
</protein>
<reference evidence="1 2" key="2">
    <citation type="journal article" date="2022" name="Mol. Ecol. Resour.">
        <title>The genomes of chicory, endive, great burdock and yacon provide insights into Asteraceae paleo-polyploidization history and plant inulin production.</title>
        <authorList>
            <person name="Fan W."/>
            <person name="Wang S."/>
            <person name="Wang H."/>
            <person name="Wang A."/>
            <person name="Jiang F."/>
            <person name="Liu H."/>
            <person name="Zhao H."/>
            <person name="Xu D."/>
            <person name="Zhang Y."/>
        </authorList>
    </citation>
    <scope>NUCLEOTIDE SEQUENCE [LARGE SCALE GENOMIC DNA]</scope>
    <source>
        <strain evidence="2">cv. Punajuju</strain>
        <tissue evidence="1">Leaves</tissue>
    </source>
</reference>
<accession>A0ACB9G9S1</accession>
<name>A0ACB9G9S1_CICIN</name>
<comment type="caution">
    <text evidence="1">The sequence shown here is derived from an EMBL/GenBank/DDBJ whole genome shotgun (WGS) entry which is preliminary data.</text>
</comment>
<keyword evidence="2" id="KW-1185">Reference proteome</keyword>
<gene>
    <name evidence="1" type="ORF">L2E82_10189</name>
</gene>
<organism evidence="1 2">
    <name type="scientific">Cichorium intybus</name>
    <name type="common">Chicory</name>
    <dbReference type="NCBI Taxonomy" id="13427"/>
    <lineage>
        <taxon>Eukaryota</taxon>
        <taxon>Viridiplantae</taxon>
        <taxon>Streptophyta</taxon>
        <taxon>Embryophyta</taxon>
        <taxon>Tracheophyta</taxon>
        <taxon>Spermatophyta</taxon>
        <taxon>Magnoliopsida</taxon>
        <taxon>eudicotyledons</taxon>
        <taxon>Gunneridae</taxon>
        <taxon>Pentapetalae</taxon>
        <taxon>asterids</taxon>
        <taxon>campanulids</taxon>
        <taxon>Asterales</taxon>
        <taxon>Asteraceae</taxon>
        <taxon>Cichorioideae</taxon>
        <taxon>Cichorieae</taxon>
        <taxon>Cichoriinae</taxon>
        <taxon>Cichorium</taxon>
    </lineage>
</organism>
<evidence type="ECO:0000313" key="2">
    <source>
        <dbReference type="Proteomes" id="UP001055811"/>
    </source>
</evidence>
<evidence type="ECO:0000313" key="1">
    <source>
        <dbReference type="EMBL" id="KAI3780218.1"/>
    </source>
</evidence>
<sequence length="198" mass="22183">MKKMKGSVGESFVKDSSPDEHASDKMITSADNFEELQNEAENGEKKCLEKGLENNGGEVLEVNGSKGVAINTIGSSSPNRETQNEEAQLKNNSCSLEEVKVIGPISETCVDPILKNEEDLPEMLNGVSDRLKELLSKSTPIKEKIKNAGVEIKNLLVDTKRRKEGQYWKNMLARRKTKIRYRVQKGKKKRISFSGRKE</sequence>
<proteinExistence type="predicted"/>